<dbReference type="EMBL" id="PTRA01000001">
    <property type="protein sequence ID" value="PQA60077.1"/>
    <property type="molecule type" value="Genomic_DNA"/>
</dbReference>
<evidence type="ECO:0000313" key="3">
    <source>
        <dbReference type="Proteomes" id="UP000239590"/>
    </source>
</evidence>
<evidence type="ECO:0008006" key="4">
    <source>
        <dbReference type="Google" id="ProtNLM"/>
    </source>
</evidence>
<reference evidence="3" key="1">
    <citation type="submission" date="2018-02" db="EMBL/GenBank/DDBJ databases">
        <title>Genome sequencing of Solimonas sp. HR-BB.</title>
        <authorList>
            <person name="Lee Y."/>
            <person name="Jeon C.O."/>
        </authorList>
    </citation>
    <scope>NUCLEOTIDE SEQUENCE [LARGE SCALE GENOMIC DNA]</scope>
    <source>
        <strain evidence="3">HR-U</strain>
    </source>
</reference>
<dbReference type="OrthoDB" id="745212at2"/>
<dbReference type="AlphaFoldDB" id="A0A2S7IQT6"/>
<keyword evidence="1" id="KW-0472">Membrane</keyword>
<proteinExistence type="predicted"/>
<dbReference type="Proteomes" id="UP000239590">
    <property type="component" value="Unassembled WGS sequence"/>
</dbReference>
<comment type="caution">
    <text evidence="2">The sequence shown here is derived from an EMBL/GenBank/DDBJ whole genome shotgun (WGS) entry which is preliminary data.</text>
</comment>
<protein>
    <recommendedName>
        <fullName evidence="4">Lipopolysaccharide biosynthesis protein</fullName>
    </recommendedName>
</protein>
<dbReference type="PANTHER" id="PTHR32309">
    <property type="entry name" value="TYROSINE-PROTEIN KINASE"/>
    <property type="match status" value="1"/>
</dbReference>
<dbReference type="RefSeq" id="WP_104712029.1">
    <property type="nucleotide sequence ID" value="NZ_PTRA01000001.1"/>
</dbReference>
<feature type="transmembrane region" description="Helical" evidence="1">
    <location>
        <begin position="340"/>
        <end position="359"/>
    </location>
</feature>
<organism evidence="2 3">
    <name type="scientific">Siphonobacter curvatus</name>
    <dbReference type="NCBI Taxonomy" id="2094562"/>
    <lineage>
        <taxon>Bacteria</taxon>
        <taxon>Pseudomonadati</taxon>
        <taxon>Bacteroidota</taxon>
        <taxon>Cytophagia</taxon>
        <taxon>Cytophagales</taxon>
        <taxon>Cytophagaceae</taxon>
        <taxon>Siphonobacter</taxon>
    </lineage>
</organism>
<keyword evidence="1" id="KW-1133">Transmembrane helix</keyword>
<evidence type="ECO:0000313" key="2">
    <source>
        <dbReference type="EMBL" id="PQA60077.1"/>
    </source>
</evidence>
<accession>A0A2S7IQT6</accession>
<sequence length="372" mass="42087">MVTEESHKPVLTPNGEVAVVEPAPSFDPRKLMNTVSTVFKTILKYWWLLLVCVLLGGLGGWIYDQVNEVPDQYEASLIFNLESGSGNSELSNFASALGMSAGSSSANMFSGPNFISLFRSKKIGNRVMLTKVTIGNKTDLLANFYKDRSGALRRTKNEEYLGKKFRFPDKPIKQYSNAEMSYLDMFRDYASQDLQIDNVDRKSSFMELSIKTESDTLSKLMVETWLARMTDFYKETQSQKTLELLDLNVHRRDSVLTKLTGAERRLASSQDYSQYMIMPSGRVNEQRLTQNTTYLQGLYMESIRNIDALRTSLIRESPLVMIIDEPTFPLPVTPYPKGKAIKIGIALGIVLSLAAMFLINSYQNMMKKLQNS</sequence>
<dbReference type="PANTHER" id="PTHR32309:SF13">
    <property type="entry name" value="FERRIC ENTEROBACTIN TRANSPORT PROTEIN FEPE"/>
    <property type="match status" value="1"/>
</dbReference>
<gene>
    <name evidence="2" type="ORF">C5O19_10810</name>
</gene>
<keyword evidence="1" id="KW-0812">Transmembrane</keyword>
<dbReference type="GO" id="GO:0004713">
    <property type="term" value="F:protein tyrosine kinase activity"/>
    <property type="evidence" value="ECO:0007669"/>
    <property type="project" value="TreeGrafter"/>
</dbReference>
<name>A0A2S7IQT6_9BACT</name>
<keyword evidence="3" id="KW-1185">Reference proteome</keyword>
<evidence type="ECO:0000256" key="1">
    <source>
        <dbReference type="SAM" id="Phobius"/>
    </source>
</evidence>
<dbReference type="InterPro" id="IPR050445">
    <property type="entry name" value="Bact_polysacc_biosynth/exp"/>
</dbReference>
<feature type="transmembrane region" description="Helical" evidence="1">
    <location>
        <begin position="45"/>
        <end position="63"/>
    </location>
</feature>
<dbReference type="GO" id="GO:0005886">
    <property type="term" value="C:plasma membrane"/>
    <property type="evidence" value="ECO:0007669"/>
    <property type="project" value="TreeGrafter"/>
</dbReference>